<accession>A0A7X1B6K0</accession>
<evidence type="ECO:0000256" key="1">
    <source>
        <dbReference type="SAM" id="MobiDB-lite"/>
    </source>
</evidence>
<comment type="caution">
    <text evidence="4">The sequence shown here is derived from an EMBL/GenBank/DDBJ whole genome shotgun (WGS) entry which is preliminary data.</text>
</comment>
<dbReference type="InterPro" id="IPR025164">
    <property type="entry name" value="Toastrack_DUF4097"/>
</dbReference>
<dbReference type="Pfam" id="PF13349">
    <property type="entry name" value="DUF4097"/>
    <property type="match status" value="1"/>
</dbReference>
<feature type="domain" description="DUF4097" evidence="3">
    <location>
        <begin position="80"/>
        <end position="242"/>
    </location>
</feature>
<feature type="region of interest" description="Disordered" evidence="1">
    <location>
        <begin position="290"/>
        <end position="313"/>
    </location>
</feature>
<dbReference type="Proteomes" id="UP000526501">
    <property type="component" value="Unassembled WGS sequence"/>
</dbReference>
<sequence>MKLNTLFSHAFLPAITAVLAATLIASPVSAADEIEVIDLDGITEVDFSISGASVALVGSERSDLELVLEKPLTGFDPSRASKSISRDGSTLVIEIEYKKTSGVFGWFSEGSKGYKSATLTLPNSLPAAIHTAGGNLSAEDMNAPIKLRTAGGSIRIENVNGDTDARTSGGSIRVESVTGLVTLRTAGGSINVEGEVAGLDARTSGGSIKVHLNTAPQKPVTLKTSGGSVSAVLEQGTQAPASLSTSGGSVKIELPRDQGFTLEAKSNGGNVSFRHGGAFEGTMNKRSIEGRVNGDGPLVQLSTSGGGVSISEI</sequence>
<dbReference type="PANTHER" id="PTHR34094">
    <property type="match status" value="1"/>
</dbReference>
<feature type="chain" id="PRO_5031317347" evidence="2">
    <location>
        <begin position="31"/>
        <end position="313"/>
    </location>
</feature>
<protein>
    <submittedName>
        <fullName evidence="4">DUF4097 family beta strand repeat protein</fullName>
    </submittedName>
</protein>
<dbReference type="AlphaFoldDB" id="A0A7X1B6K0"/>
<feature type="compositionally biased region" description="Gly residues" evidence="1">
    <location>
        <begin position="304"/>
        <end position="313"/>
    </location>
</feature>
<reference evidence="4 5" key="1">
    <citation type="submission" date="2020-07" db="EMBL/GenBank/DDBJ databases">
        <authorList>
            <person name="Feng X."/>
        </authorList>
    </citation>
    <scope>NUCLEOTIDE SEQUENCE [LARGE SCALE GENOMIC DNA]</scope>
    <source>
        <strain evidence="4 5">JCM23202</strain>
    </source>
</reference>
<gene>
    <name evidence="4" type="ORF">H5P27_10910</name>
</gene>
<keyword evidence="2" id="KW-0732">Signal</keyword>
<organism evidence="4 5">
    <name type="scientific">Pelagicoccus albus</name>
    <dbReference type="NCBI Taxonomy" id="415222"/>
    <lineage>
        <taxon>Bacteria</taxon>
        <taxon>Pseudomonadati</taxon>
        <taxon>Verrucomicrobiota</taxon>
        <taxon>Opitutia</taxon>
        <taxon>Puniceicoccales</taxon>
        <taxon>Pelagicoccaceae</taxon>
        <taxon>Pelagicoccus</taxon>
    </lineage>
</organism>
<dbReference type="EMBL" id="JACHVC010000012">
    <property type="protein sequence ID" value="MBC2606552.1"/>
    <property type="molecule type" value="Genomic_DNA"/>
</dbReference>
<dbReference type="PANTHER" id="PTHR34094:SF1">
    <property type="entry name" value="PROTEIN FAM185A"/>
    <property type="match status" value="1"/>
</dbReference>
<evidence type="ECO:0000259" key="3">
    <source>
        <dbReference type="Pfam" id="PF13349"/>
    </source>
</evidence>
<evidence type="ECO:0000256" key="2">
    <source>
        <dbReference type="SAM" id="SignalP"/>
    </source>
</evidence>
<evidence type="ECO:0000313" key="4">
    <source>
        <dbReference type="EMBL" id="MBC2606552.1"/>
    </source>
</evidence>
<keyword evidence="5" id="KW-1185">Reference proteome</keyword>
<feature type="signal peptide" evidence="2">
    <location>
        <begin position="1"/>
        <end position="30"/>
    </location>
</feature>
<name>A0A7X1B6K0_9BACT</name>
<proteinExistence type="predicted"/>
<evidence type="ECO:0000313" key="5">
    <source>
        <dbReference type="Proteomes" id="UP000526501"/>
    </source>
</evidence>
<dbReference type="RefSeq" id="WP_185660422.1">
    <property type="nucleotide sequence ID" value="NZ_CAWPOO010000012.1"/>
</dbReference>